<evidence type="ECO:0000313" key="4">
    <source>
        <dbReference type="Proteomes" id="UP001221898"/>
    </source>
</evidence>
<reference evidence="3" key="1">
    <citation type="journal article" date="2023" name="Science">
        <title>Genome structures resolve the early diversification of teleost fishes.</title>
        <authorList>
            <person name="Parey E."/>
            <person name="Louis A."/>
            <person name="Montfort J."/>
            <person name="Bouchez O."/>
            <person name="Roques C."/>
            <person name="Iampietro C."/>
            <person name="Lluch J."/>
            <person name="Castinel A."/>
            <person name="Donnadieu C."/>
            <person name="Desvignes T."/>
            <person name="Floi Bucao C."/>
            <person name="Jouanno E."/>
            <person name="Wen M."/>
            <person name="Mejri S."/>
            <person name="Dirks R."/>
            <person name="Jansen H."/>
            <person name="Henkel C."/>
            <person name="Chen W.J."/>
            <person name="Zahm M."/>
            <person name="Cabau C."/>
            <person name="Klopp C."/>
            <person name="Thompson A.W."/>
            <person name="Robinson-Rechavi M."/>
            <person name="Braasch I."/>
            <person name="Lecointre G."/>
            <person name="Bobe J."/>
            <person name="Postlethwait J.H."/>
            <person name="Berthelot C."/>
            <person name="Roest Crollius H."/>
            <person name="Guiguen Y."/>
        </authorList>
    </citation>
    <scope>NUCLEOTIDE SEQUENCE</scope>
    <source>
        <strain evidence="3">NC1722</strain>
    </source>
</reference>
<dbReference type="Proteomes" id="UP001221898">
    <property type="component" value="Unassembled WGS sequence"/>
</dbReference>
<keyword evidence="4" id="KW-1185">Reference proteome</keyword>
<dbReference type="InterPro" id="IPR040676">
    <property type="entry name" value="DUF5641"/>
</dbReference>
<comment type="caution">
    <text evidence="3">The sequence shown here is derived from an EMBL/GenBank/DDBJ whole genome shotgun (WGS) entry which is preliminary data.</text>
</comment>
<protein>
    <recommendedName>
        <fullName evidence="2">DUF5641 domain-containing protein</fullName>
    </recommendedName>
</protein>
<evidence type="ECO:0000313" key="3">
    <source>
        <dbReference type="EMBL" id="KAJ8361749.1"/>
    </source>
</evidence>
<feature type="domain" description="DUF5641" evidence="2">
    <location>
        <begin position="139"/>
        <end position="225"/>
    </location>
</feature>
<organism evidence="3 4">
    <name type="scientific">Aldrovandia affinis</name>
    <dbReference type="NCBI Taxonomy" id="143900"/>
    <lineage>
        <taxon>Eukaryota</taxon>
        <taxon>Metazoa</taxon>
        <taxon>Chordata</taxon>
        <taxon>Craniata</taxon>
        <taxon>Vertebrata</taxon>
        <taxon>Euteleostomi</taxon>
        <taxon>Actinopterygii</taxon>
        <taxon>Neopterygii</taxon>
        <taxon>Teleostei</taxon>
        <taxon>Notacanthiformes</taxon>
        <taxon>Halosauridae</taxon>
        <taxon>Aldrovandia</taxon>
    </lineage>
</organism>
<sequence>MRKRLLRQKIQGGGTQHPKVRQRDSFPEEVRCLAAGKPVPSSSCLITLAPEYDVSLQLIRGGLRRCQELEPDVIHPVVLDPRHVVTKLLIRQVDSDLNTQVKVSRRSEKRWGLLFKCLTTRAVHIESYLVAATGGPVKYCPTAFWAQFLHHYLPTLQTRSKWAGEHSPSSAGDCGDDPRSSTTQSIVACGKISKVFPGADGLIQTGRRLRSGIAYARPVSRLIRLLLFREDDAQ</sequence>
<name>A0AAD7R369_9TELE</name>
<dbReference type="Pfam" id="PF18701">
    <property type="entry name" value="DUF5641"/>
    <property type="match status" value="1"/>
</dbReference>
<dbReference type="AlphaFoldDB" id="A0AAD7R369"/>
<feature type="region of interest" description="Disordered" evidence="1">
    <location>
        <begin position="1"/>
        <end position="21"/>
    </location>
</feature>
<evidence type="ECO:0000259" key="2">
    <source>
        <dbReference type="Pfam" id="PF18701"/>
    </source>
</evidence>
<dbReference type="PANTHER" id="PTHR47331">
    <property type="entry name" value="PHD-TYPE DOMAIN-CONTAINING PROTEIN"/>
    <property type="match status" value="1"/>
</dbReference>
<proteinExistence type="predicted"/>
<dbReference type="PANTHER" id="PTHR47331:SF1">
    <property type="entry name" value="GAG-LIKE PROTEIN"/>
    <property type="match status" value="1"/>
</dbReference>
<evidence type="ECO:0000256" key="1">
    <source>
        <dbReference type="SAM" id="MobiDB-lite"/>
    </source>
</evidence>
<gene>
    <name evidence="3" type="ORF">AAFF_G00427890</name>
</gene>
<dbReference type="EMBL" id="JAINUG010000903">
    <property type="protein sequence ID" value="KAJ8361749.1"/>
    <property type="molecule type" value="Genomic_DNA"/>
</dbReference>
<accession>A0AAD7R369</accession>